<dbReference type="Pfam" id="PF02698">
    <property type="entry name" value="DUF218"/>
    <property type="match status" value="1"/>
</dbReference>
<dbReference type="InterPro" id="IPR051599">
    <property type="entry name" value="Cell_Envelope_Assoc"/>
</dbReference>
<keyword evidence="3" id="KW-1185">Reference proteome</keyword>
<dbReference type="CDD" id="cd06259">
    <property type="entry name" value="YdcF-like"/>
    <property type="match status" value="1"/>
</dbReference>
<gene>
    <name evidence="2" type="ORF">BN961_03689</name>
</gene>
<feature type="domain" description="DUF218" evidence="1">
    <location>
        <begin position="33"/>
        <end position="155"/>
    </location>
</feature>
<dbReference type="STRING" id="1035.BN961_03689"/>
<dbReference type="EMBL" id="CCAZ020000002">
    <property type="protein sequence ID" value="CEG10251.1"/>
    <property type="molecule type" value="Genomic_DNA"/>
</dbReference>
<evidence type="ECO:0000313" key="3">
    <source>
        <dbReference type="Proteomes" id="UP000035762"/>
    </source>
</evidence>
<name>A0A090MSE9_AFIFE</name>
<dbReference type="InterPro" id="IPR003848">
    <property type="entry name" value="DUF218"/>
</dbReference>
<protein>
    <recommendedName>
        <fullName evidence="1">DUF218 domain-containing protein</fullName>
    </recommendedName>
</protein>
<dbReference type="Gene3D" id="3.40.50.620">
    <property type="entry name" value="HUPs"/>
    <property type="match status" value="1"/>
</dbReference>
<dbReference type="OrthoDB" id="9782395at2"/>
<sequence>MESSRDIRVAEVRAAVARFLHLEDEPQPVDLSFVLGSATPSNIDPAIDLFKAGLTKRIWISGKGPKPRRWRPFKKNKAEPESRIYQRIAIERGIPAEAIWVEDRSSNTLENFVFSAEMIEATFGWTNIRTVSLTAKPYHMRRVLMTALKAWPAHLRYVMRPSYAEDDPPLDVWWTSPVGRYWVMKELQSIGAYAMKGDIEGF</sequence>
<evidence type="ECO:0000259" key="1">
    <source>
        <dbReference type="Pfam" id="PF02698"/>
    </source>
</evidence>
<accession>A0A090MSE9</accession>
<dbReference type="PANTHER" id="PTHR30336:SF20">
    <property type="entry name" value="DUF218 DOMAIN-CONTAINING PROTEIN"/>
    <property type="match status" value="1"/>
</dbReference>
<proteinExistence type="predicted"/>
<organism evidence="2 3">
    <name type="scientific">Afipia felis</name>
    <name type="common">Cat scratch disease bacillus</name>
    <dbReference type="NCBI Taxonomy" id="1035"/>
    <lineage>
        <taxon>Bacteria</taxon>
        <taxon>Pseudomonadati</taxon>
        <taxon>Pseudomonadota</taxon>
        <taxon>Alphaproteobacteria</taxon>
        <taxon>Hyphomicrobiales</taxon>
        <taxon>Nitrobacteraceae</taxon>
        <taxon>Afipia</taxon>
    </lineage>
</organism>
<comment type="caution">
    <text evidence="2">The sequence shown here is derived from an EMBL/GenBank/DDBJ whole genome shotgun (WGS) entry which is preliminary data.</text>
</comment>
<dbReference type="PANTHER" id="PTHR30336">
    <property type="entry name" value="INNER MEMBRANE PROTEIN, PROBABLE PERMEASE"/>
    <property type="match status" value="1"/>
</dbReference>
<dbReference type="GO" id="GO:0005886">
    <property type="term" value="C:plasma membrane"/>
    <property type="evidence" value="ECO:0007669"/>
    <property type="project" value="TreeGrafter"/>
</dbReference>
<evidence type="ECO:0000313" key="2">
    <source>
        <dbReference type="EMBL" id="CEG10251.1"/>
    </source>
</evidence>
<reference evidence="2 3" key="1">
    <citation type="journal article" date="2014" name="Genome Announc.">
        <title>Genome Sequence of Afipia felis Strain 76713, Isolated in Hospital Water Using an Amoeba Co-Culture Procedure.</title>
        <authorList>
            <person name="Benamar S."/>
            <person name="La Scola B."/>
            <person name="Croce O."/>
        </authorList>
    </citation>
    <scope>NUCLEOTIDE SEQUENCE [LARGE SCALE GENOMIC DNA]</scope>
    <source>
        <strain evidence="2 3">76713</strain>
    </source>
</reference>
<dbReference type="InterPro" id="IPR014729">
    <property type="entry name" value="Rossmann-like_a/b/a_fold"/>
</dbReference>
<dbReference type="RefSeq" id="WP_048757858.1">
    <property type="nucleotide sequence ID" value="NZ_CCAZ020000002.1"/>
</dbReference>
<dbReference type="Proteomes" id="UP000035762">
    <property type="component" value="Unassembled WGS sequence"/>
</dbReference>
<dbReference type="AlphaFoldDB" id="A0A090MSE9"/>